<dbReference type="EMBL" id="QRYC01000010">
    <property type="protein sequence ID" value="RGU56424.1"/>
    <property type="molecule type" value="Genomic_DNA"/>
</dbReference>
<protein>
    <submittedName>
        <fullName evidence="5">Uncharacterized protein</fullName>
    </submittedName>
</protein>
<gene>
    <name evidence="5" type="ORF">DWW24_11350</name>
    <name evidence="4" type="ORF">DWW57_09215</name>
    <name evidence="6" type="ORF">DXA53_08455</name>
    <name evidence="2" type="ORF">L0P03_20065</name>
    <name evidence="3" type="ORF">PN645_13710</name>
</gene>
<organism evidence="5 7">
    <name type="scientific">Odoribacter splanchnicus</name>
    <dbReference type="NCBI Taxonomy" id="28118"/>
    <lineage>
        <taxon>Bacteria</taxon>
        <taxon>Pseudomonadati</taxon>
        <taxon>Bacteroidota</taxon>
        <taxon>Bacteroidia</taxon>
        <taxon>Bacteroidales</taxon>
        <taxon>Odoribacteraceae</taxon>
        <taxon>Odoribacter</taxon>
    </lineage>
</organism>
<evidence type="ECO:0000313" key="5">
    <source>
        <dbReference type="EMBL" id="RGV25276.1"/>
    </source>
</evidence>
<dbReference type="Proteomes" id="UP000283426">
    <property type="component" value="Unassembled WGS sequence"/>
</dbReference>
<dbReference type="RefSeq" id="WP_013613620.1">
    <property type="nucleotide sequence ID" value="NZ_BAABYK010000001.1"/>
</dbReference>
<sequence length="125" mass="14297">MENFDDKYKKKNPFTVPEGYFDELTGRITGRIEKQKEVKKSSSLRGLKPYMGLVAIFFLALMVVQILFPGAKNTDLPDIEGENAIVQEMEAEDIFDSQFNPTNEEIIEYLASEVDNYEMILAGIY</sequence>
<dbReference type="Proteomes" id="UP001212263">
    <property type="component" value="Unassembled WGS sequence"/>
</dbReference>
<name>A0A1Y3ZZ09_9BACT</name>
<dbReference type="GeneID" id="61276707"/>
<accession>A0A1Y3ZZ09</accession>
<evidence type="ECO:0000256" key="1">
    <source>
        <dbReference type="SAM" id="Phobius"/>
    </source>
</evidence>
<evidence type="ECO:0000313" key="2">
    <source>
        <dbReference type="EMBL" id="MCG4962116.1"/>
    </source>
</evidence>
<reference evidence="7 8" key="1">
    <citation type="submission" date="2018-08" db="EMBL/GenBank/DDBJ databases">
        <title>A genome reference for cultivated species of the human gut microbiota.</title>
        <authorList>
            <person name="Zou Y."/>
            <person name="Xue W."/>
            <person name="Luo G."/>
        </authorList>
    </citation>
    <scope>NUCLEOTIDE SEQUENCE [LARGE SCALE GENOMIC DNA]</scope>
    <source>
        <strain evidence="5 7">AF14-6AC</strain>
        <strain evidence="4 8">AF16-14</strain>
        <strain evidence="6 9">OF03-11</strain>
    </source>
</reference>
<dbReference type="EMBL" id="JAQMRD010000019">
    <property type="protein sequence ID" value="MDB9224057.1"/>
    <property type="molecule type" value="Genomic_DNA"/>
</dbReference>
<keyword evidence="1" id="KW-0812">Transmembrane</keyword>
<evidence type="ECO:0000313" key="6">
    <source>
        <dbReference type="EMBL" id="RGY06875.1"/>
    </source>
</evidence>
<dbReference type="Proteomes" id="UP001199750">
    <property type="component" value="Unassembled WGS sequence"/>
</dbReference>
<reference evidence="3" key="3">
    <citation type="submission" date="2023-01" db="EMBL/GenBank/DDBJ databases">
        <title>Human gut microbiome strain richness.</title>
        <authorList>
            <person name="Chen-Liaw A."/>
        </authorList>
    </citation>
    <scope>NUCLEOTIDE SEQUENCE</scope>
    <source>
        <strain evidence="3">RTP21484st1_B7_RTP21484_190118</strain>
    </source>
</reference>
<dbReference type="Proteomes" id="UP000284434">
    <property type="component" value="Unassembled WGS sequence"/>
</dbReference>
<dbReference type="Proteomes" id="UP000284243">
    <property type="component" value="Unassembled WGS sequence"/>
</dbReference>
<dbReference type="EMBL" id="QRYW01000023">
    <property type="protein sequence ID" value="RGV25276.1"/>
    <property type="molecule type" value="Genomic_DNA"/>
</dbReference>
<feature type="transmembrane region" description="Helical" evidence="1">
    <location>
        <begin position="50"/>
        <end position="68"/>
    </location>
</feature>
<dbReference type="AlphaFoldDB" id="A0A1Y3ZZ09"/>
<keyword evidence="1" id="KW-0472">Membrane</keyword>
<keyword evidence="1" id="KW-1133">Transmembrane helix</keyword>
<proteinExistence type="predicted"/>
<evidence type="ECO:0000313" key="4">
    <source>
        <dbReference type="EMBL" id="RGU56424.1"/>
    </source>
</evidence>
<evidence type="ECO:0000313" key="8">
    <source>
        <dbReference type="Proteomes" id="UP000284243"/>
    </source>
</evidence>
<evidence type="ECO:0000313" key="9">
    <source>
        <dbReference type="Proteomes" id="UP000284434"/>
    </source>
</evidence>
<evidence type="ECO:0000313" key="7">
    <source>
        <dbReference type="Proteomes" id="UP000283426"/>
    </source>
</evidence>
<reference evidence="2" key="2">
    <citation type="submission" date="2022-01" db="EMBL/GenBank/DDBJ databases">
        <title>Collection of gut derived symbiotic bacterial strains cultured from healthy donors.</title>
        <authorList>
            <person name="Lin H."/>
            <person name="Kohout C."/>
            <person name="Waligurski E."/>
            <person name="Pamer E.G."/>
        </authorList>
    </citation>
    <scope>NUCLEOTIDE SEQUENCE</scope>
    <source>
        <strain evidence="2">DFI.1.149</strain>
    </source>
</reference>
<evidence type="ECO:0000313" key="3">
    <source>
        <dbReference type="EMBL" id="MDB9224057.1"/>
    </source>
</evidence>
<dbReference type="EMBL" id="JAKNDN010000058">
    <property type="protein sequence ID" value="MCG4962116.1"/>
    <property type="molecule type" value="Genomic_DNA"/>
</dbReference>
<comment type="caution">
    <text evidence="5">The sequence shown here is derived from an EMBL/GenBank/DDBJ whole genome shotgun (WGS) entry which is preliminary data.</text>
</comment>
<dbReference type="EMBL" id="QSCO01000010">
    <property type="protein sequence ID" value="RGY06875.1"/>
    <property type="molecule type" value="Genomic_DNA"/>
</dbReference>